<dbReference type="Proteomes" id="UP000473571">
    <property type="component" value="Unassembled WGS sequence"/>
</dbReference>
<dbReference type="Pfam" id="PF13116">
    <property type="entry name" value="YhdP"/>
    <property type="match status" value="1"/>
</dbReference>
<protein>
    <submittedName>
        <fullName evidence="2">DUF3971 domain-containing protein</fullName>
    </submittedName>
</protein>
<accession>A0A6L3MX03</accession>
<dbReference type="AlphaFoldDB" id="A0A6L3MX03"/>
<reference evidence="2 3" key="1">
    <citation type="submission" date="2019-09" db="EMBL/GenBank/DDBJ databases">
        <title>Draft genome sequences of 48 bacterial type strains from the CCUG.</title>
        <authorList>
            <person name="Tunovic T."/>
            <person name="Pineiro-Iglesias B."/>
            <person name="Unosson C."/>
            <person name="Inganas E."/>
            <person name="Ohlen M."/>
            <person name="Cardew S."/>
            <person name="Jensie-Markopoulos S."/>
            <person name="Salva-Serra F."/>
            <person name="Jaen-Luchoro D."/>
            <person name="Karlsson R."/>
            <person name="Svensson-Stadler L."/>
            <person name="Chun J."/>
            <person name="Moore E."/>
        </authorList>
    </citation>
    <scope>NUCLEOTIDE SEQUENCE [LARGE SCALE GENOMIC DNA]</scope>
    <source>
        <strain evidence="2 3">CCUG 65687</strain>
    </source>
</reference>
<gene>
    <name evidence="2" type="ORF">F7R13_34580</name>
</gene>
<organism evidence="2 3">
    <name type="scientific">Burkholderia territorii</name>
    <dbReference type="NCBI Taxonomy" id="1503055"/>
    <lineage>
        <taxon>Bacteria</taxon>
        <taxon>Pseudomonadati</taxon>
        <taxon>Pseudomonadota</taxon>
        <taxon>Betaproteobacteria</taxon>
        <taxon>Burkholderiales</taxon>
        <taxon>Burkholderiaceae</taxon>
        <taxon>Burkholderia</taxon>
        <taxon>Burkholderia cepacia complex</taxon>
    </lineage>
</organism>
<feature type="domain" description="YhdP central" evidence="1">
    <location>
        <begin position="2"/>
        <end position="296"/>
    </location>
</feature>
<comment type="caution">
    <text evidence="2">The sequence shown here is derived from an EMBL/GenBank/DDBJ whole genome shotgun (WGS) entry which is preliminary data.</text>
</comment>
<feature type="non-terminal residue" evidence="2">
    <location>
        <position position="1"/>
    </location>
</feature>
<evidence type="ECO:0000313" key="3">
    <source>
        <dbReference type="Proteomes" id="UP000473571"/>
    </source>
</evidence>
<evidence type="ECO:0000313" key="2">
    <source>
        <dbReference type="EMBL" id="KAB0637254.1"/>
    </source>
</evidence>
<evidence type="ECO:0000259" key="1">
    <source>
        <dbReference type="Pfam" id="PF13116"/>
    </source>
</evidence>
<dbReference type="EMBL" id="VZOL01001221">
    <property type="protein sequence ID" value="KAB0637254.1"/>
    <property type="molecule type" value="Genomic_DNA"/>
</dbReference>
<proteinExistence type="predicted"/>
<sequence length="302" mass="33019">EIVLRNGTLRWRDAQHDAPELALAGIRLAVLNDGREHRAALQAPANGTLLLGPLDFRARFRHKPLAPIGKPTNWTGDAYLSTGPVDLQTLGRYLDIPLTIHAGRIDNAIWATFENGHLRSAGGDLQGADVVLRVRPTQPRLDVPTVGFGWDMALDAGRDYTLHLTRFNAELGQTPLPDGTPLARSLALSTLTARYRVPAADQGQLLSVVGDRVDLGILSEFIRGLPLPARLRNELIKLDPRGMVSNYHIEVERAKPARAELADEERRTGAAPIVRYRFLGDLQGISFAAQEPPPGLSPRGHP</sequence>
<dbReference type="InterPro" id="IPR025263">
    <property type="entry name" value="YhdP_central"/>
</dbReference>
<feature type="non-terminal residue" evidence="2">
    <location>
        <position position="302"/>
    </location>
</feature>
<name>A0A6L3MX03_9BURK</name>